<keyword evidence="3 9" id="KW-0812">Transmembrane</keyword>
<dbReference type="PANTHER" id="PTHR12428:SF66">
    <property type="entry name" value="MITOCHONDRIAL INNER MEMBRANE PROTEIN OXA1L"/>
    <property type="match status" value="1"/>
</dbReference>
<dbReference type="InterPro" id="IPR028055">
    <property type="entry name" value="YidC/Oxa/ALB_C"/>
</dbReference>
<protein>
    <submittedName>
        <fullName evidence="13">Mitochondrial inner membrane protein OXA1 (Kazachstania servazzii)</fullName>
    </submittedName>
</protein>
<keyword evidence="5" id="KW-0809">Transit peptide</keyword>
<proteinExistence type="inferred from homology"/>
<dbReference type="GO" id="GO:0097002">
    <property type="term" value="C:mitochondrial inner boundary membrane"/>
    <property type="evidence" value="ECO:0007669"/>
    <property type="project" value="EnsemblFungi"/>
</dbReference>
<dbReference type="GO" id="GO:0033615">
    <property type="term" value="P:mitochondrial proton-transporting ATP synthase complex assembly"/>
    <property type="evidence" value="ECO:0007669"/>
    <property type="project" value="EnsemblFungi"/>
</dbReference>
<dbReference type="AlphaFoldDB" id="A0A0W0CKK6"/>
<comment type="subcellular location">
    <subcellularLocation>
        <location evidence="9">Membrane</location>
        <topology evidence="9">Multi-pass membrane protein</topology>
    </subcellularLocation>
    <subcellularLocation>
        <location evidence="1">Mitochondrion inner membrane</location>
        <topology evidence="1">Multi-pass membrane protein</topology>
    </subcellularLocation>
</comment>
<dbReference type="CDD" id="cd20069">
    <property type="entry name" value="5TM_Oxa1-like"/>
    <property type="match status" value="1"/>
</dbReference>
<dbReference type="VEuPathDB" id="FungiDB:GWK60_I02013"/>
<evidence type="ECO:0000313" key="14">
    <source>
        <dbReference type="Proteomes" id="UP000054886"/>
    </source>
</evidence>
<comment type="caution">
    <text evidence="13">The sequence shown here is derived from an EMBL/GenBank/DDBJ whole genome shotgun (WGS) entry which is preliminary data.</text>
</comment>
<evidence type="ECO:0000256" key="4">
    <source>
        <dbReference type="ARBA" id="ARBA00022792"/>
    </source>
</evidence>
<keyword evidence="8 11" id="KW-0472">Membrane</keyword>
<feature type="domain" description="Membrane insertase YidC/Oxa/ALB C-terminal" evidence="12">
    <location>
        <begin position="117"/>
        <end position="306"/>
    </location>
</feature>
<dbReference type="InterPro" id="IPR001708">
    <property type="entry name" value="YidC/ALB3/OXA1/COX18"/>
</dbReference>
<evidence type="ECO:0000256" key="11">
    <source>
        <dbReference type="SAM" id="Phobius"/>
    </source>
</evidence>
<evidence type="ECO:0000256" key="5">
    <source>
        <dbReference type="ARBA" id="ARBA00022946"/>
    </source>
</evidence>
<dbReference type="VEuPathDB" id="FungiDB:B1J91_I06534g"/>
<name>A0A0W0CKK6_CANGB</name>
<evidence type="ECO:0000256" key="10">
    <source>
        <dbReference type="SAM" id="Coils"/>
    </source>
</evidence>
<evidence type="ECO:0000256" key="3">
    <source>
        <dbReference type="ARBA" id="ARBA00022692"/>
    </source>
</evidence>
<dbReference type="GO" id="GO:0097177">
    <property type="term" value="F:mitochondrial ribosome binding"/>
    <property type="evidence" value="ECO:0007669"/>
    <property type="project" value="EnsemblFungi"/>
</dbReference>
<evidence type="ECO:0000256" key="8">
    <source>
        <dbReference type="ARBA" id="ARBA00023136"/>
    </source>
</evidence>
<accession>A0A0W0CKK6</accession>
<evidence type="ECO:0000259" key="12">
    <source>
        <dbReference type="Pfam" id="PF02096"/>
    </source>
</evidence>
<evidence type="ECO:0000256" key="1">
    <source>
        <dbReference type="ARBA" id="ARBA00004448"/>
    </source>
</evidence>
<dbReference type="Pfam" id="PF02096">
    <property type="entry name" value="60KD_IMP"/>
    <property type="match status" value="1"/>
</dbReference>
<sequence>MLGITGLRFLARTSTLRVAARAPGRLTPVTPSWRVMMPRYMSSNGKPISEITTQLPAVDELGATAADAVTQTVGTVGELSTHVGYLESIGLAQTWYWPSDLVQHALEYVHAYSGLPWWGTIITVTLLVRLALVPLYVKSSDTIARNSRIKPELDKINKQLMGTTDMTEGQKVAMKRKKLLADNGIKNRWLAAPMVQIPMAIGFFNGIRHMANFPVQGFQDQGILWFNDLTQADPYLGLQVITAAVLISFTRLGGETGAQQFSPTMKKFFTIMPLLSIPATMNLSSAVVLYFAVNGSFSVLQTLFLRNKWVRRKLNIADVVQRPLDPAQANKGIMDTFRENMANARAQAERKQKMQEKEMEMQELSKKLRENQRIKIVSRKQLNKNH</sequence>
<reference evidence="13 14" key="1">
    <citation type="submission" date="2015-10" db="EMBL/GenBank/DDBJ databases">
        <title>Draft genomes sequences of Candida glabrata isolates 1A, 1B, 2A, 2B, 3A and 3B.</title>
        <authorList>
            <person name="Haavelsrud O.E."/>
            <person name="Gaustad P."/>
        </authorList>
    </citation>
    <scope>NUCLEOTIDE SEQUENCE [LARGE SCALE GENOMIC DNA]</scope>
    <source>
        <strain evidence="13">910700640</strain>
    </source>
</reference>
<organism evidence="13 14">
    <name type="scientific">Candida glabrata</name>
    <name type="common">Yeast</name>
    <name type="synonym">Torulopsis glabrata</name>
    <dbReference type="NCBI Taxonomy" id="5478"/>
    <lineage>
        <taxon>Eukaryota</taxon>
        <taxon>Fungi</taxon>
        <taxon>Dikarya</taxon>
        <taxon>Ascomycota</taxon>
        <taxon>Saccharomycotina</taxon>
        <taxon>Saccharomycetes</taxon>
        <taxon>Saccharomycetales</taxon>
        <taxon>Saccharomycetaceae</taxon>
        <taxon>Nakaseomyces</taxon>
    </lineage>
</organism>
<dbReference type="PANTHER" id="PTHR12428">
    <property type="entry name" value="OXA1"/>
    <property type="match status" value="1"/>
</dbReference>
<keyword evidence="6 11" id="KW-1133">Transmembrane helix</keyword>
<evidence type="ECO:0000256" key="9">
    <source>
        <dbReference type="RuleBase" id="RU003945"/>
    </source>
</evidence>
<evidence type="ECO:0000313" key="13">
    <source>
        <dbReference type="EMBL" id="KTB05457.1"/>
    </source>
</evidence>
<dbReference type="VEuPathDB" id="FungiDB:CAGL0I06534g"/>
<keyword evidence="7" id="KW-0496">Mitochondrion</keyword>
<evidence type="ECO:0000256" key="7">
    <source>
        <dbReference type="ARBA" id="ARBA00023128"/>
    </source>
</evidence>
<dbReference type="GO" id="GO:0032977">
    <property type="term" value="F:membrane insertase activity"/>
    <property type="evidence" value="ECO:0007669"/>
    <property type="project" value="EnsemblFungi"/>
</dbReference>
<keyword evidence="4" id="KW-0999">Mitochondrion inner membrane</keyword>
<dbReference type="Proteomes" id="UP000054886">
    <property type="component" value="Unassembled WGS sequence"/>
</dbReference>
<keyword evidence="10" id="KW-0175">Coiled coil</keyword>
<feature type="coiled-coil region" evidence="10">
    <location>
        <begin position="334"/>
        <end position="374"/>
    </location>
</feature>
<gene>
    <name evidence="13" type="ORF">AO440_002617</name>
</gene>
<dbReference type="EMBL" id="LLZZ01000113">
    <property type="protein sequence ID" value="KTB05457.1"/>
    <property type="molecule type" value="Genomic_DNA"/>
</dbReference>
<evidence type="ECO:0000256" key="2">
    <source>
        <dbReference type="ARBA" id="ARBA00009877"/>
    </source>
</evidence>
<dbReference type="GO" id="GO:0030061">
    <property type="term" value="C:mitochondrial crista"/>
    <property type="evidence" value="ECO:0007669"/>
    <property type="project" value="EnsemblFungi"/>
</dbReference>
<comment type="similarity">
    <text evidence="2 9">Belongs to the OXA1/ALB3/YidC family.</text>
</comment>
<dbReference type="GO" id="GO:0032979">
    <property type="term" value="P:protein insertion into mitochondrial inner membrane from matrix"/>
    <property type="evidence" value="ECO:0007669"/>
    <property type="project" value="EnsemblFungi"/>
</dbReference>
<feature type="transmembrane region" description="Helical" evidence="11">
    <location>
        <begin position="287"/>
        <end position="305"/>
    </location>
</feature>
<evidence type="ECO:0000256" key="6">
    <source>
        <dbReference type="ARBA" id="ARBA00022989"/>
    </source>
</evidence>
<dbReference type="VEuPathDB" id="FungiDB:GVI51_I06347"/>